<protein>
    <submittedName>
        <fullName evidence="3">Uncharacterized protein</fullName>
    </submittedName>
</protein>
<evidence type="ECO:0000256" key="2">
    <source>
        <dbReference type="SAM" id="MobiDB-lite"/>
    </source>
</evidence>
<feature type="compositionally biased region" description="Basic and acidic residues" evidence="2">
    <location>
        <begin position="487"/>
        <end position="504"/>
    </location>
</feature>
<accession>A0A517SAF3</accession>
<dbReference type="InParanoid" id="A0A517SAF3"/>
<dbReference type="Proteomes" id="UP000315700">
    <property type="component" value="Chromosome"/>
</dbReference>
<reference evidence="3 4" key="1">
    <citation type="submission" date="2019-02" db="EMBL/GenBank/DDBJ databases">
        <title>Deep-cultivation of Planctomycetes and their phenomic and genomic characterization uncovers novel biology.</title>
        <authorList>
            <person name="Wiegand S."/>
            <person name="Jogler M."/>
            <person name="Boedeker C."/>
            <person name="Pinto D."/>
            <person name="Vollmers J."/>
            <person name="Rivas-Marin E."/>
            <person name="Kohn T."/>
            <person name="Peeters S.H."/>
            <person name="Heuer A."/>
            <person name="Rast P."/>
            <person name="Oberbeckmann S."/>
            <person name="Bunk B."/>
            <person name="Jeske O."/>
            <person name="Meyerdierks A."/>
            <person name="Storesund J.E."/>
            <person name="Kallscheuer N."/>
            <person name="Luecker S."/>
            <person name="Lage O.M."/>
            <person name="Pohl T."/>
            <person name="Merkel B.J."/>
            <person name="Hornburger P."/>
            <person name="Mueller R.-W."/>
            <person name="Bruemmer F."/>
            <person name="Labrenz M."/>
            <person name="Spormann A.M."/>
            <person name="Op den Camp H."/>
            <person name="Overmann J."/>
            <person name="Amann R."/>
            <person name="Jetten M.S.M."/>
            <person name="Mascher T."/>
            <person name="Medema M.H."/>
            <person name="Devos D.P."/>
            <person name="Kaster A.-K."/>
            <person name="Ovreas L."/>
            <person name="Rohde M."/>
            <person name="Galperin M.Y."/>
            <person name="Jogler C."/>
        </authorList>
    </citation>
    <scope>NUCLEOTIDE SEQUENCE [LARGE SCALE GENOMIC DNA]</scope>
    <source>
        <strain evidence="3 4">Pan44</strain>
    </source>
</reference>
<gene>
    <name evidence="3" type="ORF">Pan44_11130</name>
</gene>
<evidence type="ECO:0000313" key="4">
    <source>
        <dbReference type="Proteomes" id="UP000315700"/>
    </source>
</evidence>
<organism evidence="3 4">
    <name type="scientific">Caulifigura coniformis</name>
    <dbReference type="NCBI Taxonomy" id="2527983"/>
    <lineage>
        <taxon>Bacteria</taxon>
        <taxon>Pseudomonadati</taxon>
        <taxon>Planctomycetota</taxon>
        <taxon>Planctomycetia</taxon>
        <taxon>Planctomycetales</taxon>
        <taxon>Planctomycetaceae</taxon>
        <taxon>Caulifigura</taxon>
    </lineage>
</organism>
<keyword evidence="4" id="KW-1185">Reference proteome</keyword>
<dbReference type="AlphaFoldDB" id="A0A517SAF3"/>
<feature type="region of interest" description="Disordered" evidence="2">
    <location>
        <begin position="468"/>
        <end position="504"/>
    </location>
</feature>
<keyword evidence="1" id="KW-0175">Coiled coil</keyword>
<evidence type="ECO:0000256" key="1">
    <source>
        <dbReference type="SAM" id="Coils"/>
    </source>
</evidence>
<feature type="coiled-coil region" evidence="1">
    <location>
        <begin position="183"/>
        <end position="210"/>
    </location>
</feature>
<sequence length="504" mass="55883">MVGGPPTVQKFPPEFDMASSSNDSGLKITVAIMSTIALGSLIWGFVSYRDKTELNQKMTAAGNEASEAKSQASSVQTTNTEILTTIGGPGTWNESKETLLKAMQVQGVNNAKQTVLATIEGMRGALDASQKEVASLKGDLAKSGERIRELESVYQKRVDGHAESQKKSEIDLQKVAQTRDEDLQAKDKRITALEEDLRREQVEKEQARENSDRTIRTLNDQVGQLTRIVDSQKRRLEDVLKTSFEVADGEIVSVDANLGTVFISLGSLDNLRPQVSFSVYSRDHRGIGREARDIKAAVEVTRILGPHLAEAKILDQDRTRPISQGDPIYSPIWAGGRAEYFAFVGLIDFDKDGRSDRDTLHRLLKTAGAQIELEVDDNGVREPASAKLTENTKFLVLGDVPDPSNFAAQDPRRPQIQAIMDQRKALLEEANLTGVRLVKLSDFMAYLGFQSQLRTYIPGQVERFTLEQGSRDKAVRSDDATGQNAKNLERVRRLKELDEQKTPR</sequence>
<dbReference type="EMBL" id="CP036271">
    <property type="protein sequence ID" value="QDT53098.1"/>
    <property type="molecule type" value="Genomic_DNA"/>
</dbReference>
<name>A0A517SAF3_9PLAN</name>
<evidence type="ECO:0000313" key="3">
    <source>
        <dbReference type="EMBL" id="QDT53098.1"/>
    </source>
</evidence>
<dbReference type="KEGG" id="ccos:Pan44_11130"/>
<feature type="compositionally biased region" description="Basic and acidic residues" evidence="2">
    <location>
        <begin position="469"/>
        <end position="479"/>
    </location>
</feature>
<proteinExistence type="predicted"/>